<feature type="domain" description="Helicase C-terminal" evidence="13">
    <location>
        <begin position="1436"/>
        <end position="1597"/>
    </location>
</feature>
<dbReference type="GO" id="GO:0005634">
    <property type="term" value="C:nucleus"/>
    <property type="evidence" value="ECO:0007669"/>
    <property type="project" value="UniProtKB-SubCell"/>
</dbReference>
<dbReference type="PANTHER" id="PTHR45685:SF1">
    <property type="entry name" value="HELICASE SRCAP"/>
    <property type="match status" value="1"/>
</dbReference>
<feature type="domain" description="Helicase ATP-binding" evidence="12">
    <location>
        <begin position="877"/>
        <end position="1042"/>
    </location>
</feature>
<keyword evidence="9" id="KW-0539">Nucleus</keyword>
<dbReference type="InterPro" id="IPR038718">
    <property type="entry name" value="SNF2-like_sf"/>
</dbReference>
<dbReference type="InterPro" id="IPR014001">
    <property type="entry name" value="Helicase_ATP-bd"/>
</dbReference>
<dbReference type="Gene3D" id="2.20.70.10">
    <property type="match status" value="1"/>
</dbReference>
<dbReference type="InterPro" id="IPR001650">
    <property type="entry name" value="Helicase_C-like"/>
</dbReference>
<feature type="compositionally biased region" description="Basic residues" evidence="10">
    <location>
        <begin position="1692"/>
        <end position="1701"/>
    </location>
</feature>
<dbReference type="Gene3D" id="3.40.50.10810">
    <property type="entry name" value="Tandem AAA-ATPase domain"/>
    <property type="match status" value="1"/>
</dbReference>
<dbReference type="SMART" id="SM00456">
    <property type="entry name" value="WW"/>
    <property type="match status" value="1"/>
</dbReference>
<dbReference type="SUPFAM" id="SSF51126">
    <property type="entry name" value="Pectin lyase-like"/>
    <property type="match status" value="1"/>
</dbReference>
<feature type="compositionally biased region" description="Basic and acidic residues" evidence="10">
    <location>
        <begin position="604"/>
        <end position="613"/>
    </location>
</feature>
<dbReference type="PROSITE" id="PS50020">
    <property type="entry name" value="WW_DOMAIN_2"/>
    <property type="match status" value="1"/>
</dbReference>
<feature type="region of interest" description="Disordered" evidence="10">
    <location>
        <begin position="1675"/>
        <end position="1733"/>
    </location>
</feature>
<sequence length="2171" mass="246699">MSSSSSSSSSTSPIERDIDLTTLTYDELLDRKNRILARLQQLEYKPDHSSSSSSTTTPTVPILPKSIDTHTDYTHKELAWLSADYTSERRRQLSSAKKLSSSLHHHLTALPARKRRERAEFEARLRRLSGRMARSVEAGYWKKIERVVGYKQKLEGEARKRREMDRQLVWMVRQTERYGESLRSCSGGDGVDGGGGMTIEEALRNEDVYACASSRRKRRDYTRMHADVAYESLYGQDEDEENDEEYVPSENEEEMVKEEADYATFLREVESVTREEIRKEVACLMEEGDMELEAVLQRWMEEGARMEGDEEKKVLIEVLVDGTVNEEESGERDDDGTDAQDEDERVRRRRVSFAPIHEESVFDPLHGVTGEIVDGRHDDGHGGLTSNEQPNDNENESKSQDNDSSKAKGGRDAVDDADATPSASNSTSLLDEDDQAEMDEFHPDANDGLDDDTTIEAEEKLGRDMSYADELALLQRESEMSIEKLRALYYPNRGNADNEFAADEQETPERSKKEQEEIAEASSLALLDEDDHEEKDEFHPDANDGLDDETTIEAEEKLGRDMSYADELALLQRESEMSIEELRALYYPNRDNTDNQFAPDEQETPERSKKEEAEIAEASSLALLDEDDHEEKDEFHPDTNEGLDDETTIEAEEKLGRDMSYADELALLQRESEMPIEELRAIYYANTDNNESDSDSAADAMDIDRKVDDDVATDTESAENNSSLALLTHSIDDENDEEDFTIHDTSMELDDETTIEAEEKLGREMTYDEEISQLERENEMSVEELRQLYGLDQTDDESLSEETLTKRKQEDAVDESDDGQPEKRPKVETDEDEGLTAMRSLAATDAKARETMLTRPFLLASWVKLRNYQHIGLNWLVSLQTRRLNGILADEMGLGKTLQTISMLAYLASYKGIWGPHLVIVPTSCLVNWEVEFKRFCPGLKVVCYYGNAKRRKELRYGWTKTNYHHVIITSYQLAVQDSFAFKRKKWYYLILDEAHNIKNFESQRWQTLINFNTQRRLLLTGTPLQVALDHLTPVHLYRIRRAKNNLMELWSLLHFLMPHVFRNRKDFAYWFSNPMDNIIEGNAKRNDDLINRLHGIIRPFVLRRLKKDVETQLPGKYEHIVKCQLSRRQMFLYEEFMSRSSTRKAMDGGNFMGMMNVLMQLRKVCNHPDLFEPRSVLTPFSMEPLSMSTATCVVNAIEPKSGLDRLSSFVLLPLWSMGHGLPSLEGACSIDDVVANQLSELVTAEPLIVKEARSRQSSEPEPHMDMHSGLASFLSNIRASDQQDRLDKAYFISGVNSWRCQPKAFPFSDRLRSAVALEPLPLDLPLFHEMTASQIAMTPTDLLAMKKSQEQRAEESSELIDKFVFCVPKAGTSSKPVLFAGSSSSSSSALEKELLYKTSEAFRKYLSPFQKANSRLTLCFPDKKLVQFDAGKLQKLANLLRDLKQGGHRVLIFTQMSKMLDVLEAFLNLNGHTYLRLDGATDVDRRQRLMDRFNNDTRIFCFILSTRSGGLGINLTGADTVIFYDSDWNPAMDAQAQDRAHRIGQTREVHIYRMVTEHSIEENILTKAKQKRNLDFLVMDEGKFHATTVIESNEVTDRAEIDAGFTRGRLKNILGIHSDGIDDVTNTEEDEDLNQDQMQSAMNMLEDEDDVRAMHKAQKEAAEALEEFDESIQFKQDDEEGPDAEDAKAPKSSKVKKSQSTKKGAESDLSAIDLDQSDKADDSSREDEDDKAMELEFTTWQRKIGMDASQINDSLNPLERYGLKIKEVVDPYYSSYYFAEQERLLETAAMSNEWDLDEIEQMKVEEERKAFEDGDLLATLPDPESLPRQRHLYQREKARLRSEIIKRKLTGQNWSSKKDEASGKCFWYNVDTGEAVWEKPLVLKMLDQEATARSNGWSALPSKPLVNIMEFLAPHPDRTKCSSVCKSWKSAAHDISFVLHVWPVEMGALVMDEKKLLKNHFRTIADAVKVALPGDSIELGDGHYWINDPGLEINVPIRFLGDEDDPSHVILELSGEIVWKAKGGWMEGITVRRPKLVTGGTPANEVLRLDEGGRLDIWHCVFDNRGNIGNCVSVAGFEAGGNWERVSIHGGSDGCSGLLVGQSARLQLIDCDISSNAGAGITRTDRSELKLSNCTVNNNRSDSINRSKEEVFSLPREEMHTITGASLKVK</sequence>
<dbReference type="InterPro" id="IPR011050">
    <property type="entry name" value="Pectin_lyase_fold/virulence"/>
</dbReference>
<keyword evidence="3" id="KW-0547">Nucleotide-binding</keyword>
<dbReference type="SUPFAM" id="SSF52540">
    <property type="entry name" value="P-loop containing nucleoside triphosphate hydrolases"/>
    <property type="match status" value="2"/>
</dbReference>
<feature type="region of interest" description="Disordered" evidence="10">
    <location>
        <begin position="324"/>
        <end position="467"/>
    </location>
</feature>
<evidence type="ECO:0000256" key="6">
    <source>
        <dbReference type="ARBA" id="ARBA00022840"/>
    </source>
</evidence>
<evidence type="ECO:0000256" key="7">
    <source>
        <dbReference type="ARBA" id="ARBA00022853"/>
    </source>
</evidence>
<feature type="region of interest" description="Disordered" evidence="10">
    <location>
        <begin position="587"/>
        <end position="648"/>
    </location>
</feature>
<dbReference type="EMBL" id="JABMIG020000074">
    <property type="protein sequence ID" value="KAL3795139.1"/>
    <property type="molecule type" value="Genomic_DNA"/>
</dbReference>
<dbReference type="InterPro" id="IPR001810">
    <property type="entry name" value="F-box_dom"/>
</dbReference>
<dbReference type="GO" id="GO:0004386">
    <property type="term" value="F:helicase activity"/>
    <property type="evidence" value="ECO:0007669"/>
    <property type="project" value="UniProtKB-KW"/>
</dbReference>
<keyword evidence="5" id="KW-0347">Helicase</keyword>
<dbReference type="Gene3D" id="2.160.20.10">
    <property type="entry name" value="Single-stranded right-handed beta-helix, Pectin lyase-like"/>
    <property type="match status" value="1"/>
</dbReference>
<organism evidence="14 15">
    <name type="scientific">Cyclotella cryptica</name>
    <dbReference type="NCBI Taxonomy" id="29204"/>
    <lineage>
        <taxon>Eukaryota</taxon>
        <taxon>Sar</taxon>
        <taxon>Stramenopiles</taxon>
        <taxon>Ochrophyta</taxon>
        <taxon>Bacillariophyta</taxon>
        <taxon>Coscinodiscophyceae</taxon>
        <taxon>Thalassiosirophycidae</taxon>
        <taxon>Stephanodiscales</taxon>
        <taxon>Stephanodiscaceae</taxon>
        <taxon>Cyclotella</taxon>
    </lineage>
</organism>
<dbReference type="PANTHER" id="PTHR45685">
    <property type="entry name" value="HELICASE SRCAP-RELATED"/>
    <property type="match status" value="1"/>
</dbReference>
<dbReference type="GO" id="GO:0003677">
    <property type="term" value="F:DNA binding"/>
    <property type="evidence" value="ECO:0007669"/>
    <property type="project" value="UniProtKB-KW"/>
</dbReference>
<dbReference type="SUPFAM" id="SSF81383">
    <property type="entry name" value="F-box domain"/>
    <property type="match status" value="1"/>
</dbReference>
<dbReference type="SMART" id="SM00256">
    <property type="entry name" value="FBOX"/>
    <property type="match status" value="1"/>
</dbReference>
<keyword evidence="4" id="KW-0378">Hydrolase</keyword>
<dbReference type="InterPro" id="IPR036047">
    <property type="entry name" value="F-box-like_dom_sf"/>
</dbReference>
<reference evidence="14 15" key="1">
    <citation type="journal article" date="2020" name="G3 (Bethesda)">
        <title>Improved Reference Genome for Cyclotella cryptica CCMP332, a Model for Cell Wall Morphogenesis, Salinity Adaptation, and Lipid Production in Diatoms (Bacillariophyta).</title>
        <authorList>
            <person name="Roberts W.R."/>
            <person name="Downey K.M."/>
            <person name="Ruck E.C."/>
            <person name="Traller J.C."/>
            <person name="Alverson A.J."/>
        </authorList>
    </citation>
    <scope>NUCLEOTIDE SEQUENCE [LARGE SCALE GENOMIC DNA]</scope>
    <source>
        <strain evidence="14 15">CCMP332</strain>
    </source>
</reference>
<evidence type="ECO:0000313" key="14">
    <source>
        <dbReference type="EMBL" id="KAL3795139.1"/>
    </source>
</evidence>
<feature type="region of interest" description="Disordered" evidence="10">
    <location>
        <begin position="493"/>
        <end position="550"/>
    </location>
</feature>
<dbReference type="SMART" id="SM00490">
    <property type="entry name" value="HELICc"/>
    <property type="match status" value="1"/>
</dbReference>
<dbReference type="InterPro" id="IPR050520">
    <property type="entry name" value="INO80/SWR1_helicase"/>
</dbReference>
<dbReference type="InterPro" id="IPR000330">
    <property type="entry name" value="SNF2_N"/>
</dbReference>
<dbReference type="Pfam" id="PF00271">
    <property type="entry name" value="Helicase_C"/>
    <property type="match status" value="1"/>
</dbReference>
<evidence type="ECO:0000259" key="13">
    <source>
        <dbReference type="PROSITE" id="PS51194"/>
    </source>
</evidence>
<feature type="region of interest" description="Disordered" evidence="10">
    <location>
        <begin position="44"/>
        <end position="63"/>
    </location>
</feature>
<evidence type="ECO:0000313" key="15">
    <source>
        <dbReference type="Proteomes" id="UP001516023"/>
    </source>
</evidence>
<dbReference type="Gene3D" id="3.40.50.300">
    <property type="entry name" value="P-loop containing nucleotide triphosphate hydrolases"/>
    <property type="match status" value="1"/>
</dbReference>
<dbReference type="GO" id="GO:0016787">
    <property type="term" value="F:hydrolase activity"/>
    <property type="evidence" value="ECO:0007669"/>
    <property type="project" value="UniProtKB-KW"/>
</dbReference>
<dbReference type="InterPro" id="IPR027417">
    <property type="entry name" value="P-loop_NTPase"/>
</dbReference>
<dbReference type="Gene3D" id="1.20.1280.50">
    <property type="match status" value="1"/>
</dbReference>
<dbReference type="SMART" id="SM00487">
    <property type="entry name" value="DEXDc"/>
    <property type="match status" value="1"/>
</dbReference>
<proteinExistence type="inferred from homology"/>
<dbReference type="Proteomes" id="UP001516023">
    <property type="component" value="Unassembled WGS sequence"/>
</dbReference>
<keyword evidence="6" id="KW-0067">ATP-binding</keyword>
<dbReference type="FunFam" id="3.40.50.10810:FF:000005">
    <property type="entry name" value="Photoperiod-independent early flowering 1"/>
    <property type="match status" value="1"/>
</dbReference>
<feature type="compositionally biased region" description="Basic and acidic residues" evidence="10">
    <location>
        <begin position="757"/>
        <end position="766"/>
    </location>
</feature>
<comment type="caution">
    <text evidence="14">The sequence shown here is derived from an EMBL/GenBank/DDBJ whole genome shotgun (WGS) entry which is preliminary data.</text>
</comment>
<evidence type="ECO:0000256" key="5">
    <source>
        <dbReference type="ARBA" id="ARBA00022806"/>
    </source>
</evidence>
<keyword evidence="7" id="KW-0156">Chromatin regulator</keyword>
<evidence type="ECO:0000256" key="2">
    <source>
        <dbReference type="ARBA" id="ARBA00009220"/>
    </source>
</evidence>
<evidence type="ECO:0000256" key="9">
    <source>
        <dbReference type="ARBA" id="ARBA00023242"/>
    </source>
</evidence>
<evidence type="ECO:0000256" key="1">
    <source>
        <dbReference type="ARBA" id="ARBA00004123"/>
    </source>
</evidence>
<feature type="compositionally biased region" description="Acidic residues" evidence="10">
    <location>
        <begin position="447"/>
        <end position="456"/>
    </location>
</feature>
<evidence type="ECO:0000256" key="3">
    <source>
        <dbReference type="ARBA" id="ARBA00022741"/>
    </source>
</evidence>
<dbReference type="CDD" id="cd18003">
    <property type="entry name" value="DEXQc_SRCAP"/>
    <property type="match status" value="1"/>
</dbReference>
<evidence type="ECO:0000256" key="8">
    <source>
        <dbReference type="ARBA" id="ARBA00023125"/>
    </source>
</evidence>
<comment type="similarity">
    <text evidence="2">Belongs to the SNF2/RAD54 helicase family. SWR1 subfamily.</text>
</comment>
<feature type="region of interest" description="Disordered" evidence="10">
    <location>
        <begin position="710"/>
        <end position="767"/>
    </location>
</feature>
<dbReference type="PROSITE" id="PS51194">
    <property type="entry name" value="HELICASE_CTER"/>
    <property type="match status" value="1"/>
</dbReference>
<dbReference type="Pfam" id="PF12937">
    <property type="entry name" value="F-box-like"/>
    <property type="match status" value="1"/>
</dbReference>
<keyword evidence="8" id="KW-0238">DNA-binding</keyword>
<comment type="subcellular location">
    <subcellularLocation>
        <location evidence="1">Nucleus</location>
    </subcellularLocation>
</comment>
<feature type="domain" description="WW" evidence="11">
    <location>
        <begin position="1855"/>
        <end position="1883"/>
    </location>
</feature>
<dbReference type="PROSITE" id="PS51192">
    <property type="entry name" value="HELICASE_ATP_BIND_1"/>
    <property type="match status" value="1"/>
</dbReference>
<dbReference type="Pfam" id="PF00176">
    <property type="entry name" value="SNF2-rel_dom"/>
    <property type="match status" value="1"/>
</dbReference>
<dbReference type="InterPro" id="IPR049730">
    <property type="entry name" value="SNF2/RAD54-like_C"/>
</dbReference>
<evidence type="ECO:0000256" key="4">
    <source>
        <dbReference type="ARBA" id="ARBA00022801"/>
    </source>
</evidence>
<evidence type="ECO:0000259" key="11">
    <source>
        <dbReference type="PROSITE" id="PS50020"/>
    </source>
</evidence>
<evidence type="ECO:0000259" key="12">
    <source>
        <dbReference type="PROSITE" id="PS51192"/>
    </source>
</evidence>
<keyword evidence="15" id="KW-1185">Reference proteome</keyword>
<feature type="compositionally biased region" description="Basic and acidic residues" evidence="10">
    <location>
        <begin position="507"/>
        <end position="516"/>
    </location>
</feature>
<gene>
    <name evidence="14" type="ORF">HJC23_007367</name>
</gene>
<dbReference type="GO" id="GO:0006325">
    <property type="term" value="P:chromatin organization"/>
    <property type="evidence" value="ECO:0007669"/>
    <property type="project" value="UniProtKB-KW"/>
</dbReference>
<name>A0ABD3Q5A8_9STRA</name>
<accession>A0ABD3Q5A8</accession>
<dbReference type="InterPro" id="IPR001202">
    <property type="entry name" value="WW_dom"/>
</dbReference>
<feature type="compositionally biased region" description="Basic and acidic residues" evidence="10">
    <location>
        <begin position="395"/>
        <end position="414"/>
    </location>
</feature>
<feature type="compositionally biased region" description="Acidic residues" evidence="10">
    <location>
        <begin position="747"/>
        <end position="756"/>
    </location>
</feature>
<dbReference type="InterPro" id="IPR012334">
    <property type="entry name" value="Pectin_lyas_fold"/>
</dbReference>
<protein>
    <submittedName>
        <fullName evidence="14">Uncharacterized protein</fullName>
    </submittedName>
</protein>
<feature type="compositionally biased region" description="Acidic residues" evidence="10">
    <location>
        <begin position="324"/>
        <end position="343"/>
    </location>
</feature>
<evidence type="ECO:0000256" key="10">
    <source>
        <dbReference type="SAM" id="MobiDB-lite"/>
    </source>
</evidence>
<dbReference type="GO" id="GO:0005524">
    <property type="term" value="F:ATP binding"/>
    <property type="evidence" value="ECO:0007669"/>
    <property type="project" value="UniProtKB-KW"/>
</dbReference>
<feature type="region of interest" description="Disordered" evidence="10">
    <location>
        <begin position="789"/>
        <end position="836"/>
    </location>
</feature>
<dbReference type="CDD" id="cd18793">
    <property type="entry name" value="SF2_C_SNF"/>
    <property type="match status" value="1"/>
</dbReference>